<evidence type="ECO:0000313" key="2">
    <source>
        <dbReference type="Proteomes" id="UP001060215"/>
    </source>
</evidence>
<organism evidence="1 2">
    <name type="scientific">Camellia lanceoleosa</name>
    <dbReference type="NCBI Taxonomy" id="1840588"/>
    <lineage>
        <taxon>Eukaryota</taxon>
        <taxon>Viridiplantae</taxon>
        <taxon>Streptophyta</taxon>
        <taxon>Embryophyta</taxon>
        <taxon>Tracheophyta</taxon>
        <taxon>Spermatophyta</taxon>
        <taxon>Magnoliopsida</taxon>
        <taxon>eudicotyledons</taxon>
        <taxon>Gunneridae</taxon>
        <taxon>Pentapetalae</taxon>
        <taxon>asterids</taxon>
        <taxon>Ericales</taxon>
        <taxon>Theaceae</taxon>
        <taxon>Camellia</taxon>
    </lineage>
</organism>
<keyword evidence="2" id="KW-1185">Reference proteome</keyword>
<sequence length="247" mass="28581">METSHIICGHFHFCLLDHFLIHLELQVYGLSFFMKMGGRRKDKMTVEQSIIGGSLHGGSLQMNRNTDNVNSHIRVNRSSPFGSRYKEACNLGLTRLYNLGNTCFMNSVIQCLVHTRKLVDYFLRAYRKDINPLGMNLYLLGKLWAPRATPIAPRAFKSKLSTFAPQFSGYSQHHSQEFLVFFFFLNGLHEDLNHVKYKPYIEAKEAEDRPNEEVADVHWRNYLARNDSIIVDMCQNSRISRATCKLI</sequence>
<reference evidence="1 2" key="1">
    <citation type="journal article" date="2022" name="Plant J.">
        <title>Chromosome-level genome of Camellia lanceoleosa provides a valuable resource for understanding genome evolution and self-incompatibility.</title>
        <authorList>
            <person name="Gong W."/>
            <person name="Xiao S."/>
            <person name="Wang L."/>
            <person name="Liao Z."/>
            <person name="Chang Y."/>
            <person name="Mo W."/>
            <person name="Hu G."/>
            <person name="Li W."/>
            <person name="Zhao G."/>
            <person name="Zhu H."/>
            <person name="Hu X."/>
            <person name="Ji K."/>
            <person name="Xiang X."/>
            <person name="Song Q."/>
            <person name="Yuan D."/>
            <person name="Jin S."/>
            <person name="Zhang L."/>
        </authorList>
    </citation>
    <scope>NUCLEOTIDE SEQUENCE [LARGE SCALE GENOMIC DNA]</scope>
    <source>
        <strain evidence="1">SQ_2022a</strain>
    </source>
</reference>
<name>A0ACC0G808_9ERIC</name>
<accession>A0ACC0G808</accession>
<evidence type="ECO:0000313" key="1">
    <source>
        <dbReference type="EMBL" id="KAI7996617.1"/>
    </source>
</evidence>
<keyword evidence="1" id="KW-0378">Hydrolase</keyword>
<dbReference type="Proteomes" id="UP001060215">
    <property type="component" value="Chromosome 10"/>
</dbReference>
<dbReference type="EMBL" id="CM045767">
    <property type="protein sequence ID" value="KAI7996617.1"/>
    <property type="molecule type" value="Genomic_DNA"/>
</dbReference>
<comment type="caution">
    <text evidence="1">The sequence shown here is derived from an EMBL/GenBank/DDBJ whole genome shotgun (WGS) entry which is preliminary data.</text>
</comment>
<gene>
    <name evidence="1" type="ORF">LOK49_LG10G02135</name>
</gene>
<protein>
    <submittedName>
        <fullName evidence="1">Ubiquitin carboxyl-terminal hydrolase 8</fullName>
    </submittedName>
</protein>
<proteinExistence type="predicted"/>